<dbReference type="PANTHER" id="PTHR43394">
    <property type="entry name" value="ATP-DEPENDENT PERMEASE MDL1, MITOCHONDRIAL"/>
    <property type="match status" value="1"/>
</dbReference>
<dbReference type="SUPFAM" id="SSF52540">
    <property type="entry name" value="P-loop containing nucleoside triphosphate hydrolases"/>
    <property type="match status" value="1"/>
</dbReference>
<dbReference type="RefSeq" id="WP_344501798.1">
    <property type="nucleotide sequence ID" value="NZ_BAAAQD010000003.1"/>
</dbReference>
<evidence type="ECO:0000259" key="8">
    <source>
        <dbReference type="PROSITE" id="PS50929"/>
    </source>
</evidence>
<dbReference type="EMBL" id="BAAAQD010000003">
    <property type="protein sequence ID" value="GAA1508340.1"/>
    <property type="molecule type" value="Genomic_DNA"/>
</dbReference>
<feature type="compositionally biased region" description="Polar residues" evidence="5">
    <location>
        <begin position="425"/>
        <end position="442"/>
    </location>
</feature>
<gene>
    <name evidence="9" type="ORF">GCM10009827_023200</name>
</gene>
<evidence type="ECO:0000256" key="6">
    <source>
        <dbReference type="SAM" id="Phobius"/>
    </source>
</evidence>
<comment type="caution">
    <text evidence="9">The sequence shown here is derived from an EMBL/GenBank/DDBJ whole genome shotgun (WGS) entry which is preliminary data.</text>
</comment>
<dbReference type="Gene3D" id="1.20.1560.10">
    <property type="entry name" value="ABC transporter type 1, transmembrane domain"/>
    <property type="match status" value="1"/>
</dbReference>
<keyword evidence="10" id="KW-1185">Reference proteome</keyword>
<keyword evidence="9" id="KW-0547">Nucleotide-binding</keyword>
<feature type="compositionally biased region" description="Basic and acidic residues" evidence="5">
    <location>
        <begin position="332"/>
        <end position="343"/>
    </location>
</feature>
<evidence type="ECO:0000313" key="10">
    <source>
        <dbReference type="Proteomes" id="UP001501470"/>
    </source>
</evidence>
<dbReference type="PROSITE" id="PS00211">
    <property type="entry name" value="ABC_TRANSPORTER_1"/>
    <property type="match status" value="1"/>
</dbReference>
<dbReference type="InterPro" id="IPR011527">
    <property type="entry name" value="ABC1_TM_dom"/>
</dbReference>
<dbReference type="InterPro" id="IPR036640">
    <property type="entry name" value="ABC1_TM_sf"/>
</dbReference>
<evidence type="ECO:0000256" key="1">
    <source>
        <dbReference type="ARBA" id="ARBA00004651"/>
    </source>
</evidence>
<feature type="region of interest" description="Disordered" evidence="5">
    <location>
        <begin position="419"/>
        <end position="442"/>
    </location>
</feature>
<dbReference type="InterPro" id="IPR003439">
    <property type="entry name" value="ABC_transporter-like_ATP-bd"/>
</dbReference>
<dbReference type="InterPro" id="IPR017871">
    <property type="entry name" value="ABC_transporter-like_CS"/>
</dbReference>
<keyword evidence="2 6" id="KW-0812">Transmembrane</keyword>
<dbReference type="InterPro" id="IPR027417">
    <property type="entry name" value="P-loop_NTPase"/>
</dbReference>
<dbReference type="Gene3D" id="3.40.50.300">
    <property type="entry name" value="P-loop containing nucleotide triphosphate hydrolases"/>
    <property type="match status" value="1"/>
</dbReference>
<evidence type="ECO:0000256" key="4">
    <source>
        <dbReference type="ARBA" id="ARBA00023136"/>
    </source>
</evidence>
<evidence type="ECO:0000256" key="5">
    <source>
        <dbReference type="SAM" id="MobiDB-lite"/>
    </source>
</evidence>
<comment type="subcellular location">
    <subcellularLocation>
        <location evidence="1">Cell membrane</location>
        <topology evidence="1">Multi-pass membrane protein</topology>
    </subcellularLocation>
</comment>
<dbReference type="Pfam" id="PF00664">
    <property type="entry name" value="ABC_membrane"/>
    <property type="match status" value="1"/>
</dbReference>
<keyword evidence="3 6" id="KW-1133">Transmembrane helix</keyword>
<dbReference type="CDD" id="cd07346">
    <property type="entry name" value="ABC_6TM_exporters"/>
    <property type="match status" value="1"/>
</dbReference>
<organism evidence="9 10">
    <name type="scientific">Dactylosporangium maewongense</name>
    <dbReference type="NCBI Taxonomy" id="634393"/>
    <lineage>
        <taxon>Bacteria</taxon>
        <taxon>Bacillati</taxon>
        <taxon>Actinomycetota</taxon>
        <taxon>Actinomycetes</taxon>
        <taxon>Micromonosporales</taxon>
        <taxon>Micromonosporaceae</taxon>
        <taxon>Dactylosporangium</taxon>
    </lineage>
</organism>
<dbReference type="PANTHER" id="PTHR43394:SF1">
    <property type="entry name" value="ATP-BINDING CASSETTE SUB-FAMILY B MEMBER 10, MITOCHONDRIAL"/>
    <property type="match status" value="1"/>
</dbReference>
<feature type="transmembrane region" description="Helical" evidence="6">
    <location>
        <begin position="259"/>
        <end position="278"/>
    </location>
</feature>
<name>A0ABN1ZZW8_9ACTN</name>
<dbReference type="PROSITE" id="PS50929">
    <property type="entry name" value="ABC_TM1F"/>
    <property type="match status" value="1"/>
</dbReference>
<accession>A0ABN1ZZW8</accession>
<feature type="transmembrane region" description="Helical" evidence="6">
    <location>
        <begin position="145"/>
        <end position="164"/>
    </location>
</feature>
<evidence type="ECO:0000256" key="3">
    <source>
        <dbReference type="ARBA" id="ARBA00022989"/>
    </source>
</evidence>
<protein>
    <submittedName>
        <fullName evidence="9">ABC transporter ATP-binding protein</fullName>
    </submittedName>
</protein>
<dbReference type="GO" id="GO:0005524">
    <property type="term" value="F:ATP binding"/>
    <property type="evidence" value="ECO:0007669"/>
    <property type="project" value="UniProtKB-KW"/>
</dbReference>
<feature type="domain" description="ABC transmembrane type-1" evidence="8">
    <location>
        <begin position="33"/>
        <end position="313"/>
    </location>
</feature>
<dbReference type="InterPro" id="IPR039421">
    <property type="entry name" value="Type_1_exporter"/>
</dbReference>
<evidence type="ECO:0000259" key="7">
    <source>
        <dbReference type="PROSITE" id="PS50893"/>
    </source>
</evidence>
<keyword evidence="9" id="KW-0067">ATP-binding</keyword>
<keyword evidence="4 6" id="KW-0472">Membrane</keyword>
<feature type="region of interest" description="Disordered" evidence="5">
    <location>
        <begin position="332"/>
        <end position="351"/>
    </location>
</feature>
<feature type="transmembrane region" description="Helical" evidence="6">
    <location>
        <begin position="20"/>
        <end position="45"/>
    </location>
</feature>
<sequence length="580" mass="60963">MKRLPIDEPGEPDSRSAARFLLWVLRHQLPTIIAGIALGIVWMVSQALVPAALGAGVDALTSHDRGALGAAGGALLGLGTVTAVSGIMRHRFAVTNFLSAGFRTMQVTARHATRLGATLPKKVATGEVVSIGTTDFDHVGYAMDVTARGGGAVVAIVVVSVLLLDVSVPLGLVVVIGVPLLVAVVGLLLKPLHQRRRAQRELAGALTGRAADIVSGLRILRGIGGEDVVSGRYRTESQQVRAAGIRVAMVETLLEGAQILLPGLFVALVTWLGARFAVAGKITPGELVAFYAYAAFLVSPLRTLTEVAEKVTRGHVAAGRVVSLLRVEPELHDPARPEAPHDGDLEDPGSGFTAGHGRLTAIAAARPEHAAAIADRIGLLDPGSEARLLGVPLRTMRIDDVRSHVVVADNDDRLFRGRLRDELGSNRTTKSNQTTKSHQTAQSDTAVLGALETAAAQDIVDALPDGLDTEIAERGRDFSGGQQQRLRLARVLALDPPVLVLVEPTSAVDTHTEALIARRLPAARAGRTTVVCTTSPLLLDRADVVAFVDATGRVAATGTHRELLATCPAYSATVTREEDA</sequence>
<evidence type="ECO:0000313" key="9">
    <source>
        <dbReference type="EMBL" id="GAA1508340.1"/>
    </source>
</evidence>
<dbReference type="PROSITE" id="PS50893">
    <property type="entry name" value="ABC_TRANSPORTER_2"/>
    <property type="match status" value="1"/>
</dbReference>
<evidence type="ECO:0000256" key="2">
    <source>
        <dbReference type="ARBA" id="ARBA00022692"/>
    </source>
</evidence>
<feature type="transmembrane region" description="Helical" evidence="6">
    <location>
        <begin position="170"/>
        <end position="189"/>
    </location>
</feature>
<feature type="domain" description="ABC transporter" evidence="7">
    <location>
        <begin position="319"/>
        <end position="576"/>
    </location>
</feature>
<feature type="transmembrane region" description="Helical" evidence="6">
    <location>
        <begin position="65"/>
        <end position="88"/>
    </location>
</feature>
<dbReference type="Proteomes" id="UP001501470">
    <property type="component" value="Unassembled WGS sequence"/>
</dbReference>
<dbReference type="Pfam" id="PF00005">
    <property type="entry name" value="ABC_tran"/>
    <property type="match status" value="1"/>
</dbReference>
<dbReference type="SUPFAM" id="SSF90123">
    <property type="entry name" value="ABC transporter transmembrane region"/>
    <property type="match status" value="1"/>
</dbReference>
<reference evidence="9 10" key="1">
    <citation type="journal article" date="2019" name="Int. J. Syst. Evol. Microbiol.">
        <title>The Global Catalogue of Microorganisms (GCM) 10K type strain sequencing project: providing services to taxonomists for standard genome sequencing and annotation.</title>
        <authorList>
            <consortium name="The Broad Institute Genomics Platform"/>
            <consortium name="The Broad Institute Genome Sequencing Center for Infectious Disease"/>
            <person name="Wu L."/>
            <person name="Ma J."/>
        </authorList>
    </citation>
    <scope>NUCLEOTIDE SEQUENCE [LARGE SCALE GENOMIC DNA]</scope>
    <source>
        <strain evidence="9 10">JCM 15933</strain>
    </source>
</reference>
<proteinExistence type="predicted"/>